<accession>A0A6M3IFI4</accession>
<name>A0A6M3IFI4_9ZZZZ</name>
<protein>
    <submittedName>
        <fullName evidence="1">Uncharacterized protein</fullName>
    </submittedName>
</protein>
<dbReference type="AlphaFoldDB" id="A0A6M3IFI4"/>
<reference evidence="1" key="1">
    <citation type="submission" date="2020-03" db="EMBL/GenBank/DDBJ databases">
        <title>The deep terrestrial virosphere.</title>
        <authorList>
            <person name="Holmfeldt K."/>
            <person name="Nilsson E."/>
            <person name="Simone D."/>
            <person name="Lopez-Fernandez M."/>
            <person name="Wu X."/>
            <person name="de Brujin I."/>
            <person name="Lundin D."/>
            <person name="Andersson A."/>
            <person name="Bertilsson S."/>
            <person name="Dopson M."/>
        </authorList>
    </citation>
    <scope>NUCLEOTIDE SEQUENCE</scope>
    <source>
        <strain evidence="1">MM415B01925</strain>
    </source>
</reference>
<organism evidence="1">
    <name type="scientific">viral metagenome</name>
    <dbReference type="NCBI Taxonomy" id="1070528"/>
    <lineage>
        <taxon>unclassified sequences</taxon>
        <taxon>metagenomes</taxon>
        <taxon>organismal metagenomes</taxon>
    </lineage>
</organism>
<dbReference type="EMBL" id="MT141201">
    <property type="protein sequence ID" value="QJA56131.1"/>
    <property type="molecule type" value="Genomic_DNA"/>
</dbReference>
<gene>
    <name evidence="1" type="ORF">MM415B01925_0008</name>
</gene>
<evidence type="ECO:0000313" key="1">
    <source>
        <dbReference type="EMBL" id="QJA56131.1"/>
    </source>
</evidence>
<proteinExistence type="predicted"/>
<sequence length="58" mass="6311">MVDILNIYRYCPNCKGTGKLPVGGYGSEVPAGEVTCSFCGGDGEHLWGQMREEEPDDE</sequence>